<sequence>MMEPLPEGIESEEMQGWQANRKLSEPILLLRLNAATRPFSSSIRVATNPPLNFRFSNACDRLQRRSDSIHGDGRRVSFIDSTTATA</sequence>
<organism evidence="1 2">
    <name type="scientific">Cuscuta campestris</name>
    <dbReference type="NCBI Taxonomy" id="132261"/>
    <lineage>
        <taxon>Eukaryota</taxon>
        <taxon>Viridiplantae</taxon>
        <taxon>Streptophyta</taxon>
        <taxon>Embryophyta</taxon>
        <taxon>Tracheophyta</taxon>
        <taxon>Spermatophyta</taxon>
        <taxon>Magnoliopsida</taxon>
        <taxon>eudicotyledons</taxon>
        <taxon>Gunneridae</taxon>
        <taxon>Pentapetalae</taxon>
        <taxon>asterids</taxon>
        <taxon>lamiids</taxon>
        <taxon>Solanales</taxon>
        <taxon>Convolvulaceae</taxon>
        <taxon>Cuscuteae</taxon>
        <taxon>Cuscuta</taxon>
        <taxon>Cuscuta subgen. Grammica</taxon>
        <taxon>Cuscuta sect. Cleistogrammica</taxon>
    </lineage>
</organism>
<reference evidence="1 2" key="1">
    <citation type="submission" date="2018-04" db="EMBL/GenBank/DDBJ databases">
        <authorList>
            <person name="Vogel A."/>
        </authorList>
    </citation>
    <scope>NUCLEOTIDE SEQUENCE [LARGE SCALE GENOMIC DNA]</scope>
</reference>
<dbReference type="EMBL" id="OOIL02003603">
    <property type="protein sequence ID" value="VFQ88661.1"/>
    <property type="molecule type" value="Genomic_DNA"/>
</dbReference>
<evidence type="ECO:0000313" key="2">
    <source>
        <dbReference type="Proteomes" id="UP000595140"/>
    </source>
</evidence>
<dbReference type="AlphaFoldDB" id="A0A484MI18"/>
<protein>
    <submittedName>
        <fullName evidence="1">Uncharacterized protein</fullName>
    </submittedName>
</protein>
<gene>
    <name evidence="1" type="ORF">CCAM_LOCUS30437</name>
</gene>
<evidence type="ECO:0000313" key="1">
    <source>
        <dbReference type="EMBL" id="VFQ88661.1"/>
    </source>
</evidence>
<dbReference type="Proteomes" id="UP000595140">
    <property type="component" value="Unassembled WGS sequence"/>
</dbReference>
<keyword evidence="2" id="KW-1185">Reference proteome</keyword>
<name>A0A484MI18_9ASTE</name>
<accession>A0A484MI18</accession>
<proteinExistence type="predicted"/>